<name>A0ABW6XJN8_9ACTN</name>
<keyword evidence="2" id="KW-1133">Transmembrane helix</keyword>
<feature type="transmembrane region" description="Helical" evidence="2">
    <location>
        <begin position="117"/>
        <end position="136"/>
    </location>
</feature>
<evidence type="ECO:0000313" key="3">
    <source>
        <dbReference type="EMBL" id="MFF5917695.1"/>
    </source>
</evidence>
<dbReference type="EMBL" id="JBIBDZ010000001">
    <property type="protein sequence ID" value="MFF5917695.1"/>
    <property type="molecule type" value="Genomic_DNA"/>
</dbReference>
<keyword evidence="2" id="KW-0812">Transmembrane</keyword>
<feature type="compositionally biased region" description="Gly residues" evidence="1">
    <location>
        <begin position="64"/>
        <end position="84"/>
    </location>
</feature>
<feature type="region of interest" description="Disordered" evidence="1">
    <location>
        <begin position="1"/>
        <end position="86"/>
    </location>
</feature>
<dbReference type="Proteomes" id="UP001602370">
    <property type="component" value="Unassembled WGS sequence"/>
</dbReference>
<evidence type="ECO:0000313" key="4">
    <source>
        <dbReference type="Proteomes" id="UP001602370"/>
    </source>
</evidence>
<sequence>MHAPSTAAGQTPTAPAAPRATALGGPRARRRAPVLRPAAATDPDPGNGRGASGTVPRAEADAGAGAGAGTGATAGAGTGAGVGGAASDPTGDVVRWAVFCCVLVPVVLLVYGSSLGGAAGTALGLASVTAACRVLLRRSERGMRSEGVRGRRRGWDAP</sequence>
<keyword evidence="4" id="KW-1185">Reference proteome</keyword>
<protein>
    <submittedName>
        <fullName evidence="3">Uncharacterized protein</fullName>
    </submittedName>
</protein>
<feature type="transmembrane region" description="Helical" evidence="2">
    <location>
        <begin position="93"/>
        <end position="111"/>
    </location>
</feature>
<keyword evidence="2" id="KW-0472">Membrane</keyword>
<evidence type="ECO:0000256" key="1">
    <source>
        <dbReference type="SAM" id="MobiDB-lite"/>
    </source>
</evidence>
<feature type="compositionally biased region" description="Low complexity" evidence="1">
    <location>
        <begin position="1"/>
        <end position="26"/>
    </location>
</feature>
<proteinExistence type="predicted"/>
<comment type="caution">
    <text evidence="3">The sequence shown here is derived from an EMBL/GenBank/DDBJ whole genome shotgun (WGS) entry which is preliminary data.</text>
</comment>
<evidence type="ECO:0000256" key="2">
    <source>
        <dbReference type="SAM" id="Phobius"/>
    </source>
</evidence>
<accession>A0ABW6XJN8</accession>
<dbReference type="RefSeq" id="WP_030324767.1">
    <property type="nucleotide sequence ID" value="NZ_JBIBDZ010000001.1"/>
</dbReference>
<reference evidence="3 4" key="1">
    <citation type="submission" date="2024-10" db="EMBL/GenBank/DDBJ databases">
        <title>The Natural Products Discovery Center: Release of the First 8490 Sequenced Strains for Exploring Actinobacteria Biosynthetic Diversity.</title>
        <authorList>
            <person name="Kalkreuter E."/>
            <person name="Kautsar S.A."/>
            <person name="Yang D."/>
            <person name="Bader C.D."/>
            <person name="Teijaro C.N."/>
            <person name="Fluegel L."/>
            <person name="Davis C.M."/>
            <person name="Simpson J.R."/>
            <person name="Lauterbach L."/>
            <person name="Steele A.D."/>
            <person name="Gui C."/>
            <person name="Meng S."/>
            <person name="Li G."/>
            <person name="Viehrig K."/>
            <person name="Ye F."/>
            <person name="Su P."/>
            <person name="Kiefer A.F."/>
            <person name="Nichols A."/>
            <person name="Cepeda A.J."/>
            <person name="Yan W."/>
            <person name="Fan B."/>
            <person name="Jiang Y."/>
            <person name="Adhikari A."/>
            <person name="Zheng C.-J."/>
            <person name="Schuster L."/>
            <person name="Cowan T.M."/>
            <person name="Smanski M.J."/>
            <person name="Chevrette M.G."/>
            <person name="De Carvalho L.P.S."/>
            <person name="Shen B."/>
        </authorList>
    </citation>
    <scope>NUCLEOTIDE SEQUENCE [LARGE SCALE GENOMIC DNA]</scope>
    <source>
        <strain evidence="3 4">NPDC012605</strain>
    </source>
</reference>
<organism evidence="3 4">
    <name type="scientific">Streptomyces flavochromogenes</name>
    <dbReference type="NCBI Taxonomy" id="68199"/>
    <lineage>
        <taxon>Bacteria</taxon>
        <taxon>Bacillati</taxon>
        <taxon>Actinomycetota</taxon>
        <taxon>Actinomycetes</taxon>
        <taxon>Kitasatosporales</taxon>
        <taxon>Streptomycetaceae</taxon>
        <taxon>Streptomyces</taxon>
    </lineage>
</organism>
<gene>
    <name evidence="3" type="ORF">ACFY8C_05035</name>
</gene>